<keyword evidence="2" id="KW-0732">Signal</keyword>
<dbReference type="SUPFAM" id="SSF48239">
    <property type="entry name" value="Terpenoid cyclases/Protein prenyltransferases"/>
    <property type="match status" value="1"/>
</dbReference>
<dbReference type="PANTHER" id="PTHR40094:SF1">
    <property type="entry name" value="UBIQUITIN DOMAIN-CONTAINING PROTEIN"/>
    <property type="match status" value="1"/>
</dbReference>
<dbReference type="InterPro" id="IPR008930">
    <property type="entry name" value="Terpenoid_cyclase/PrenylTrfase"/>
</dbReference>
<name>A0A255XJ54_9PROT</name>
<evidence type="ECO:0000313" key="6">
    <source>
        <dbReference type="Proteomes" id="UP000216361"/>
    </source>
</evidence>
<gene>
    <name evidence="5" type="ORF">CHR90_18810</name>
</gene>
<evidence type="ECO:0008006" key="7">
    <source>
        <dbReference type="Google" id="ProtNLM"/>
    </source>
</evidence>
<dbReference type="InterPro" id="IPR041246">
    <property type="entry name" value="Bact_MG10"/>
</dbReference>
<dbReference type="RefSeq" id="WP_094410650.1">
    <property type="nucleotide sequence ID" value="NZ_BMJZ01000002.1"/>
</dbReference>
<evidence type="ECO:0000256" key="2">
    <source>
        <dbReference type="SAM" id="SignalP"/>
    </source>
</evidence>
<evidence type="ECO:0000259" key="3">
    <source>
        <dbReference type="SMART" id="SM01359"/>
    </source>
</evidence>
<dbReference type="InterPro" id="IPR041462">
    <property type="entry name" value="Bact_A2M_MG6"/>
</dbReference>
<keyword evidence="6" id="KW-1185">Reference proteome</keyword>
<sequence length="1922" mass="206754">MRWLLPALLLCTAAVAQTPPVVLDPPKLAPTVPLDQARRADGAVLVPDRFLRRWDSLTLFLNQDVGPAQPAPEDQPGRIVTLDPPQPGSWLWINPRTLHFKPAEPWPAAGEVTVSLGARRERLTVLMPAPVSSQPADGVTQVASPREVILSFADPVDPALLARLLTVEIRPLPGLDAAQGRSLTAQDFTIKPLDRSRDGTADYALQFRAPIEDGAKVIVRLRQALDSGLDAPVSSLNFSTAQPFRATGLACGRGYDGAAGDDALACQPTRYRETEAGPISPALRLSFSAPLPALDPVQTANLLRLSPPVDGLTAVPDGPNALLLRGAFRPDTLYDLHLGDAGVTDTDGRPLDLAGLTRWRVFFSPERPVLAWEKSQGIAERLGPQMVPIRARGVEKVDLRIHPIDPLARSFWPFPNGPVEIDETVEPPLDGLAPAAHREVTPITAEHLAARLSALGTPSISEIIPLPGKRGGGLARLGIDLQPYLARIAGPERPGTYLVGLRRTDGPGVRSWMRLQVTDLSLSAVEEAGAVRFFVTSLATAQPVAGARVRLEGGEGRQEQAYLDATTDTLGAVTWRAPGGKTRPWYRLTVTKGEDRLVLHPGLVLPRYAGQTWNNTVSGWLDWTLQPLEPRQEKPRVLCHIFTERPIYRPEDPVQVKGFVRSYLGGAHRFATGGGTLVIQGPNDEEWRVPVTLSDTGSFHYAFAEKTVATGEYSAVFESAGKAPESCGRMTFKKDAYRLPTFEVLLNGPQRAPLDEAFGVDLTARYFAGGLVADRPITWRVTQAPIAWTPPDRPGFFFSSDSRFGAEEKFRASPVLEQTARTDEGGGASITLNPTLEPTGHPRRYQIEATVTGPDDIQVRTSTQVQALPAFVLGVKVPRYLESATSLKPEIIAIGPQGTPVAGVGLTVKLIKRSWNSLLQAGDFSQGTAKYTTETIDEVIEERKITSADDALTLEFPVREAGVYLVQAEAADKIGRRQAVSVDLFVNGGTPVTWSRPPTETVTVSTDKDRYDPGETAQLVLQSPFQTARALAIVEEPEGPFRYEWLDIQKGRGSFTLPIRKTQMPRVAVHFLVMRGRLPGEAPAPTAQFDLRKPATLAASKWLTVTPVAHQITASFTYPEKARPGQTIDVVLKLRDEAGKPLAGEATFWLIDQAVLSLAKEQPLDPLPQFIVPREMQMAARDSRNLAFGLLPLMETPGGDKPMDDLGVDNIAVRKNFTPVPIYLPTVPIGPNGEVTIPVTLPDSLTVFKLRAKAISGPDRFGYATGELPVRLPVIAQPALPRFVRPGDTFDASVIGRVVEGEVGAGKATLKADGLTLSGAAEQSFTWEANRPQRLDYPVAVGQHTYRPDGSLDRSAVRLGFTVQRLADQAGDAVEISLPLRPDRPATRRQQLLTLAPGQTLEIPAVADPARPGTLRRSLLLASDPALPRVIAGMVHLVEAPWGCTEQRISLARVELALKPIADKLGEAALLARLSRDVRQTIDTIDRSTDERGLAAFWPGTQGNVTLTAWALQFLIEAREGGEAVDLALLERLATALKRALRAPGDDQRLGEAAWAERAQALAALAQAGSLETGYLAELARRARTLGPETLAQTVRVLTAARFSDTQVLDGVLAQLWAAVKTRQTPQGLAFDGFVGSGSPAVLLPSETRSLAQMIRAVGTATPNDPRNAMLVRALIDSGQGNGWGNTNTNSEAILALVKNGLQTAAQPARADLTLGSGAGKPLMLAANQLLVRETLLAPDAAKLAAPTGQPALTVTLDESFVPQQPGADAAAGAQGFVVQRDSYRVPPGGGPLQKLAPGSLSLQVGDVIEDVVEVVTAEDRTHVAVRIPLAAGMEPLNPSLATAPAEAKISTKVTSAWSAVSFLDDQVSFFFTDLPRGTYKLALRSRATIPGSFTQPPSEAELMYRTEVRGNSPGARVTVSR</sequence>
<dbReference type="SMART" id="SM01360">
    <property type="entry name" value="A2M"/>
    <property type="match status" value="1"/>
</dbReference>
<comment type="similarity">
    <text evidence="1">Belongs to the protease inhibitor I39 (alpha-2-macroglobulin) family. Bacterial alpha-2-macroglobulin subfamily.</text>
</comment>
<dbReference type="SMART" id="SM01359">
    <property type="entry name" value="A2M_N_2"/>
    <property type="match status" value="1"/>
</dbReference>
<dbReference type="Pfam" id="PF00207">
    <property type="entry name" value="A2M"/>
    <property type="match status" value="1"/>
</dbReference>
<evidence type="ECO:0000256" key="1">
    <source>
        <dbReference type="ARBA" id="ARBA00010556"/>
    </source>
</evidence>
<dbReference type="InterPro" id="IPR002890">
    <property type="entry name" value="MG2"/>
</dbReference>
<dbReference type="Proteomes" id="UP000216361">
    <property type="component" value="Unassembled WGS sequence"/>
</dbReference>
<comment type="caution">
    <text evidence="5">The sequence shown here is derived from an EMBL/GenBank/DDBJ whole genome shotgun (WGS) entry which is preliminary data.</text>
</comment>
<proteinExistence type="inferred from homology"/>
<dbReference type="Gene3D" id="1.50.10.20">
    <property type="match status" value="1"/>
</dbReference>
<dbReference type="OrthoDB" id="9767116at2"/>
<feature type="domain" description="Alpha-2-macroglobulin bait region" evidence="3">
    <location>
        <begin position="1002"/>
        <end position="1158"/>
    </location>
</feature>
<dbReference type="Pfam" id="PF01835">
    <property type="entry name" value="MG2"/>
    <property type="match status" value="1"/>
</dbReference>
<protein>
    <recommendedName>
        <fullName evidence="7">Alpha-2-macroglobulin</fullName>
    </recommendedName>
</protein>
<dbReference type="Pfam" id="PF07703">
    <property type="entry name" value="A2M_BRD"/>
    <property type="match status" value="1"/>
</dbReference>
<dbReference type="Pfam" id="PF17962">
    <property type="entry name" value="bMG6"/>
    <property type="match status" value="1"/>
</dbReference>
<dbReference type="Gene3D" id="2.60.40.1930">
    <property type="match status" value="1"/>
</dbReference>
<dbReference type="EMBL" id="NOXS01000035">
    <property type="protein sequence ID" value="OYQ17013.1"/>
    <property type="molecule type" value="Genomic_DNA"/>
</dbReference>
<dbReference type="InterPro" id="IPR001599">
    <property type="entry name" value="Macroglobln_a2"/>
</dbReference>
<reference evidence="5 6" key="1">
    <citation type="submission" date="2017-07" db="EMBL/GenBank/DDBJ databases">
        <title>Elstera cyanobacteriorum sp. nov., a novel bacterium isolated from cyanobacterial aggregates in a eutrophic lake.</title>
        <authorList>
            <person name="Cai H."/>
        </authorList>
    </citation>
    <scope>NUCLEOTIDE SEQUENCE [LARGE SCALE GENOMIC DNA]</scope>
    <source>
        <strain evidence="5 6">TH019</strain>
    </source>
</reference>
<dbReference type="InterPro" id="IPR011625">
    <property type="entry name" value="A2M_N_BRD"/>
</dbReference>
<evidence type="ECO:0000259" key="4">
    <source>
        <dbReference type="SMART" id="SM01360"/>
    </source>
</evidence>
<dbReference type="Gene3D" id="2.60.40.3710">
    <property type="match status" value="1"/>
</dbReference>
<feature type="chain" id="PRO_5012084228" description="Alpha-2-macroglobulin" evidence="2">
    <location>
        <begin position="17"/>
        <end position="1922"/>
    </location>
</feature>
<dbReference type="InterPro" id="IPR051802">
    <property type="entry name" value="YfhM-like"/>
</dbReference>
<feature type="domain" description="Alpha-2-macroglobulin" evidence="4">
    <location>
        <begin position="1220"/>
        <end position="1310"/>
    </location>
</feature>
<dbReference type="Pfam" id="PF17973">
    <property type="entry name" value="bMG10"/>
    <property type="match status" value="1"/>
</dbReference>
<dbReference type="GO" id="GO:0004866">
    <property type="term" value="F:endopeptidase inhibitor activity"/>
    <property type="evidence" value="ECO:0007669"/>
    <property type="project" value="InterPro"/>
</dbReference>
<organism evidence="5 6">
    <name type="scientific">Elstera cyanobacteriorum</name>
    <dbReference type="NCBI Taxonomy" id="2022747"/>
    <lineage>
        <taxon>Bacteria</taxon>
        <taxon>Pseudomonadati</taxon>
        <taxon>Pseudomonadota</taxon>
        <taxon>Alphaproteobacteria</taxon>
        <taxon>Rhodospirillales</taxon>
        <taxon>Rhodospirillaceae</taxon>
        <taxon>Elstera</taxon>
    </lineage>
</organism>
<evidence type="ECO:0000313" key="5">
    <source>
        <dbReference type="EMBL" id="OYQ17013.1"/>
    </source>
</evidence>
<accession>A0A255XJ54</accession>
<feature type="signal peptide" evidence="2">
    <location>
        <begin position="1"/>
        <end position="16"/>
    </location>
</feature>
<dbReference type="PANTHER" id="PTHR40094">
    <property type="entry name" value="ALPHA-2-MACROGLOBULIN HOMOLOG"/>
    <property type="match status" value="1"/>
</dbReference>